<feature type="transmembrane region" description="Helical" evidence="1">
    <location>
        <begin position="237"/>
        <end position="254"/>
    </location>
</feature>
<gene>
    <name evidence="3" type="ORF">FIBSPDRAFT_1044698</name>
</gene>
<protein>
    <recommendedName>
        <fullName evidence="2">DUF6533 domain-containing protein</fullName>
    </recommendedName>
</protein>
<name>A0A166JAB2_9AGAM</name>
<feature type="transmembrane region" description="Helical" evidence="1">
    <location>
        <begin position="212"/>
        <end position="231"/>
    </location>
</feature>
<feature type="transmembrane region" description="Helical" evidence="1">
    <location>
        <begin position="14"/>
        <end position="31"/>
    </location>
</feature>
<feature type="transmembrane region" description="Helical" evidence="1">
    <location>
        <begin position="83"/>
        <end position="102"/>
    </location>
</feature>
<evidence type="ECO:0000313" key="3">
    <source>
        <dbReference type="EMBL" id="KZP20657.1"/>
    </source>
</evidence>
<keyword evidence="1" id="KW-1133">Transmembrane helix</keyword>
<feature type="domain" description="DUF6533" evidence="2">
    <location>
        <begin position="18"/>
        <end position="60"/>
    </location>
</feature>
<dbReference type="OrthoDB" id="3038990at2759"/>
<proteinExistence type="predicted"/>
<evidence type="ECO:0000259" key="2">
    <source>
        <dbReference type="Pfam" id="PF20151"/>
    </source>
</evidence>
<organism evidence="3">
    <name type="scientific">Athelia psychrophila</name>
    <dbReference type="NCBI Taxonomy" id="1759441"/>
    <lineage>
        <taxon>Eukaryota</taxon>
        <taxon>Fungi</taxon>
        <taxon>Dikarya</taxon>
        <taxon>Basidiomycota</taxon>
        <taxon>Agaricomycotina</taxon>
        <taxon>Agaricomycetes</taxon>
        <taxon>Agaricomycetidae</taxon>
        <taxon>Atheliales</taxon>
        <taxon>Atheliaceae</taxon>
        <taxon>Athelia</taxon>
    </lineage>
</organism>
<keyword evidence="1" id="KW-0812">Transmembrane</keyword>
<feature type="transmembrane region" description="Helical" evidence="1">
    <location>
        <begin position="114"/>
        <end position="137"/>
    </location>
</feature>
<accession>A0A166JAB2</accession>
<reference evidence="3" key="1">
    <citation type="journal article" date="2016" name="Mol. Biol. Evol.">
        <title>Comparative Genomics of Early-Diverging Mushroom-Forming Fungi Provides Insights into the Origins of Lignocellulose Decay Capabilities.</title>
        <authorList>
            <person name="Nagy L.G."/>
            <person name="Riley R."/>
            <person name="Tritt A."/>
            <person name="Adam C."/>
            <person name="Daum C."/>
            <person name="Floudas D."/>
            <person name="Sun H."/>
            <person name="Yadav J.S."/>
            <person name="Pangilinan J."/>
            <person name="Larsson K.H."/>
            <person name="Matsuura K."/>
            <person name="Barry K."/>
            <person name="Labutti K."/>
            <person name="Kuo R."/>
            <person name="Ohm R.A."/>
            <person name="Bhattacharya S.S."/>
            <person name="Shirouzu T."/>
            <person name="Yoshinaga Y."/>
            <person name="Martin F.M."/>
            <person name="Grigoriev I.V."/>
            <person name="Hibbett D.S."/>
        </authorList>
    </citation>
    <scope>NUCLEOTIDE SEQUENCE [LARGE SCALE GENOMIC DNA]</scope>
    <source>
        <strain evidence="3">CBS 109695</strain>
    </source>
</reference>
<dbReference type="InterPro" id="IPR045340">
    <property type="entry name" value="DUF6533"/>
</dbReference>
<sequence length="318" mass="34625">MVSPEYSPEEARNSANALIAVITVFVLDWICDLDEEVEMMTRTGVNIPIVVYYFSRMTSLAYCTWTALIGAGLVGSDISRTSFVMWGMSWAAATSTSLLFFFRMRAVYSDSRPVMMVFAFAWALLILTRIIGIFGLVQNCGGPICRHLNRLGLPFDISIFIHDTLVFLCISHKIYGNSFSATPRSRFGKVKRFFSGKGLHAVSKALLLSGQLYYGVTIGALVAGLSGQYIGFPYADAIGAFYLALSSSLACRVFRMLLLCRGGTEDSAISTRAVESMIMAAMAEPEARGAAGASDMGVVYQLGMTSDKVHRSVKSSVT</sequence>
<evidence type="ECO:0000256" key="1">
    <source>
        <dbReference type="SAM" id="Phobius"/>
    </source>
</evidence>
<dbReference type="Pfam" id="PF20151">
    <property type="entry name" value="DUF6533"/>
    <property type="match status" value="1"/>
</dbReference>
<dbReference type="AlphaFoldDB" id="A0A166JAB2"/>
<dbReference type="EMBL" id="KV417553">
    <property type="protein sequence ID" value="KZP20657.1"/>
    <property type="molecule type" value="Genomic_DNA"/>
</dbReference>
<keyword evidence="1" id="KW-0472">Membrane</keyword>
<feature type="transmembrane region" description="Helical" evidence="1">
    <location>
        <begin position="51"/>
        <end position="71"/>
    </location>
</feature>